<accession>A0ABW6ZWR8</accession>
<evidence type="ECO:0000256" key="4">
    <source>
        <dbReference type="ARBA" id="ARBA00022723"/>
    </source>
</evidence>
<evidence type="ECO:0000313" key="11">
    <source>
        <dbReference type="Proteomes" id="UP001604002"/>
    </source>
</evidence>
<dbReference type="Pfam" id="PF01850">
    <property type="entry name" value="PIN"/>
    <property type="match status" value="1"/>
</dbReference>
<comment type="similarity">
    <text evidence="7 8">Belongs to the PINc/VapC protein family.</text>
</comment>
<proteinExistence type="inferred from homology"/>
<evidence type="ECO:0000256" key="1">
    <source>
        <dbReference type="ARBA" id="ARBA00001946"/>
    </source>
</evidence>
<keyword evidence="5 8" id="KW-0378">Hydrolase</keyword>
<comment type="function">
    <text evidence="8">Toxic component of a toxin-antitoxin (TA) system. An RNase.</text>
</comment>
<comment type="cofactor">
    <cofactor evidence="1 8">
        <name>Mg(2+)</name>
        <dbReference type="ChEBI" id="CHEBI:18420"/>
    </cofactor>
</comment>
<organism evidence="10 11">
    <name type="scientific">Xanthobacter oligotrophicus</name>
    <dbReference type="NCBI Taxonomy" id="2607286"/>
    <lineage>
        <taxon>Bacteria</taxon>
        <taxon>Pseudomonadati</taxon>
        <taxon>Pseudomonadota</taxon>
        <taxon>Alphaproteobacteria</taxon>
        <taxon>Hyphomicrobiales</taxon>
        <taxon>Xanthobacteraceae</taxon>
        <taxon>Xanthobacter</taxon>
    </lineage>
</organism>
<keyword evidence="11" id="KW-1185">Reference proteome</keyword>
<evidence type="ECO:0000256" key="2">
    <source>
        <dbReference type="ARBA" id="ARBA00022649"/>
    </source>
</evidence>
<dbReference type="InterPro" id="IPR050556">
    <property type="entry name" value="Type_II_TA_system_RNase"/>
</dbReference>
<keyword evidence="6 8" id="KW-0460">Magnesium</keyword>
<dbReference type="RefSeq" id="WP_393992984.1">
    <property type="nucleotide sequence ID" value="NZ_JBAFVH010000007.1"/>
</dbReference>
<feature type="domain" description="PIN" evidence="9">
    <location>
        <begin position="2"/>
        <end position="121"/>
    </location>
</feature>
<dbReference type="SUPFAM" id="SSF88723">
    <property type="entry name" value="PIN domain-like"/>
    <property type="match status" value="1"/>
</dbReference>
<feature type="binding site" evidence="8">
    <location>
        <position position="99"/>
    </location>
    <ligand>
        <name>Mg(2+)</name>
        <dbReference type="ChEBI" id="CHEBI:18420"/>
    </ligand>
</feature>
<evidence type="ECO:0000313" key="10">
    <source>
        <dbReference type="EMBL" id="MFG1373180.1"/>
    </source>
</evidence>
<evidence type="ECO:0000256" key="5">
    <source>
        <dbReference type="ARBA" id="ARBA00022801"/>
    </source>
</evidence>
<dbReference type="EC" id="3.1.-.-" evidence="8"/>
<dbReference type="Gene3D" id="3.40.50.1010">
    <property type="entry name" value="5'-nuclease"/>
    <property type="match status" value="1"/>
</dbReference>
<evidence type="ECO:0000256" key="8">
    <source>
        <dbReference type="HAMAP-Rule" id="MF_00265"/>
    </source>
</evidence>
<name>A0ABW6ZWR8_9HYPH</name>
<dbReference type="Proteomes" id="UP001604002">
    <property type="component" value="Unassembled WGS sequence"/>
</dbReference>
<evidence type="ECO:0000256" key="6">
    <source>
        <dbReference type="ARBA" id="ARBA00022842"/>
    </source>
</evidence>
<keyword evidence="8" id="KW-0800">Toxin</keyword>
<keyword evidence="2 8" id="KW-1277">Toxin-antitoxin system</keyword>
<keyword evidence="4 8" id="KW-0479">Metal-binding</keyword>
<dbReference type="EMBL" id="JBAFVH010000007">
    <property type="protein sequence ID" value="MFG1373180.1"/>
    <property type="molecule type" value="Genomic_DNA"/>
</dbReference>
<evidence type="ECO:0000259" key="9">
    <source>
        <dbReference type="Pfam" id="PF01850"/>
    </source>
</evidence>
<dbReference type="InterPro" id="IPR022907">
    <property type="entry name" value="VapC_family"/>
</dbReference>
<dbReference type="InterPro" id="IPR002716">
    <property type="entry name" value="PIN_dom"/>
</dbReference>
<evidence type="ECO:0000256" key="7">
    <source>
        <dbReference type="ARBA" id="ARBA00038093"/>
    </source>
</evidence>
<feature type="binding site" evidence="8">
    <location>
        <position position="5"/>
    </location>
    <ligand>
        <name>Mg(2+)</name>
        <dbReference type="ChEBI" id="CHEBI:18420"/>
    </ligand>
</feature>
<dbReference type="PANTHER" id="PTHR33653:SF1">
    <property type="entry name" value="RIBONUCLEASE VAPC2"/>
    <property type="match status" value="1"/>
</dbReference>
<evidence type="ECO:0000256" key="3">
    <source>
        <dbReference type="ARBA" id="ARBA00022722"/>
    </source>
</evidence>
<reference evidence="10 11" key="1">
    <citation type="submission" date="2024-02" db="EMBL/GenBank/DDBJ databases">
        <title>Expansion and revision of Xanthobacter and proposal of Roseixanthobacter gen. nov.</title>
        <authorList>
            <person name="Soltysiak M.P.M."/>
            <person name="Jalihal A."/>
            <person name="Ory A."/>
            <person name="Chrisophersen C."/>
            <person name="Lee A.D."/>
            <person name="Boulton J."/>
            <person name="Springer M."/>
        </authorList>
    </citation>
    <scope>NUCLEOTIDE SEQUENCE [LARGE SCALE GENOMIC DNA]</scope>
    <source>
        <strain evidence="10 11">23A</strain>
    </source>
</reference>
<gene>
    <name evidence="8" type="primary">vapC</name>
    <name evidence="10" type="ORF">V5F32_13470</name>
</gene>
<dbReference type="PANTHER" id="PTHR33653">
    <property type="entry name" value="RIBONUCLEASE VAPC2"/>
    <property type="match status" value="1"/>
</dbReference>
<protein>
    <recommendedName>
        <fullName evidence="8">Ribonuclease VapC</fullName>
        <shortName evidence="8">RNase VapC</shortName>
        <ecNumber evidence="8">3.1.-.-</ecNumber>
    </recommendedName>
    <alternativeName>
        <fullName evidence="8">Toxin VapC</fullName>
    </alternativeName>
</protein>
<sequence length="130" mass="13977">MIAVDTSALVAMALGEPEADAFARIIARETALIGTPTLLETRMVLVNRIGDHALAFIDAIIHRPSIRPVAFSLQLSDLAAEAFDRFGKGRHPAGLNFGDCMAYAVAKAHDVPLLFKGDDFSCTDVRVLLV</sequence>
<dbReference type="CDD" id="cd09871">
    <property type="entry name" value="PIN_MtVapC28-VapC30-like"/>
    <property type="match status" value="1"/>
</dbReference>
<comment type="caution">
    <text evidence="10">The sequence shown here is derived from an EMBL/GenBank/DDBJ whole genome shotgun (WGS) entry which is preliminary data.</text>
</comment>
<keyword evidence="3 8" id="KW-0540">Nuclease</keyword>
<dbReference type="HAMAP" id="MF_00265">
    <property type="entry name" value="VapC_Nob1"/>
    <property type="match status" value="1"/>
</dbReference>
<dbReference type="InterPro" id="IPR029060">
    <property type="entry name" value="PIN-like_dom_sf"/>
</dbReference>